<evidence type="ECO:0000256" key="5">
    <source>
        <dbReference type="ARBA" id="ARBA00022723"/>
    </source>
</evidence>
<keyword evidence="4 9" id="KW-0540">Nuclease</keyword>
<dbReference type="GO" id="GO:0043137">
    <property type="term" value="P:DNA replication, removal of RNA primer"/>
    <property type="evidence" value="ECO:0007669"/>
    <property type="project" value="TreeGrafter"/>
</dbReference>
<protein>
    <recommendedName>
        <fullName evidence="9">Ribonuclease H1</fullName>
        <shortName evidence="9">RNase H1</shortName>
        <ecNumber evidence="9">3.1.26.4</ecNumber>
    </recommendedName>
</protein>
<keyword evidence="5 9" id="KW-0479">Metal-binding</keyword>
<dbReference type="InterPro" id="IPR050092">
    <property type="entry name" value="RNase_H"/>
</dbReference>
<dbReference type="InterPro" id="IPR012337">
    <property type="entry name" value="RNaseH-like_sf"/>
</dbReference>
<dbReference type="EC" id="3.1.26.4" evidence="9"/>
<comment type="cofactor">
    <cofactor evidence="2 9">
        <name>Mg(2+)</name>
        <dbReference type="ChEBI" id="CHEBI:18420"/>
    </cofactor>
</comment>
<proteinExistence type="inferred from homology"/>
<evidence type="ECO:0000256" key="2">
    <source>
        <dbReference type="ARBA" id="ARBA00001946"/>
    </source>
</evidence>
<dbReference type="InterPro" id="IPR036397">
    <property type="entry name" value="RNaseH_sf"/>
</dbReference>
<evidence type="ECO:0000313" key="11">
    <source>
        <dbReference type="EMBL" id="CEK70076.1"/>
    </source>
</evidence>
<dbReference type="AlphaFoldDB" id="A0A0B6ZQH1"/>
<dbReference type="InterPro" id="IPR002156">
    <property type="entry name" value="RNaseH_domain"/>
</dbReference>
<dbReference type="Pfam" id="PF00075">
    <property type="entry name" value="RNase_H"/>
    <property type="match status" value="1"/>
</dbReference>
<name>A0A0B6ZQH1_9EUPU</name>
<evidence type="ECO:0000259" key="10">
    <source>
        <dbReference type="PROSITE" id="PS50879"/>
    </source>
</evidence>
<gene>
    <name evidence="11" type="primary">ORF72739</name>
</gene>
<keyword evidence="6 9" id="KW-0255">Endonuclease</keyword>
<dbReference type="GO" id="GO:0004523">
    <property type="term" value="F:RNA-DNA hybrid ribonuclease activity"/>
    <property type="evidence" value="ECO:0007669"/>
    <property type="project" value="UniProtKB-UniRule"/>
</dbReference>
<dbReference type="InterPro" id="IPR017067">
    <property type="entry name" value="RNase_H1_euk"/>
</dbReference>
<comment type="function">
    <text evidence="9">Endonuclease that specifically degrades the RNA of RNA-DNA hybrids.</text>
</comment>
<feature type="domain" description="RNase H type-1" evidence="10">
    <location>
        <begin position="211"/>
        <end position="341"/>
    </location>
</feature>
<dbReference type="InterPro" id="IPR011320">
    <property type="entry name" value="RNase_H1_N"/>
</dbReference>
<dbReference type="Gene3D" id="3.40.970.10">
    <property type="entry name" value="Ribonuclease H1, N-terminal domain"/>
    <property type="match status" value="1"/>
</dbReference>
<dbReference type="CDD" id="cd09280">
    <property type="entry name" value="RNase_HI_eukaryote_like"/>
    <property type="match status" value="1"/>
</dbReference>
<evidence type="ECO:0000256" key="6">
    <source>
        <dbReference type="ARBA" id="ARBA00022759"/>
    </source>
</evidence>
<dbReference type="EMBL" id="HACG01023211">
    <property type="protein sequence ID" value="CEK70076.1"/>
    <property type="molecule type" value="Transcribed_RNA"/>
</dbReference>
<accession>A0A0B6ZQH1</accession>
<dbReference type="PIRSF" id="PIRSF036852">
    <property type="entry name" value="Ribonuclease_H1_euk"/>
    <property type="match status" value="1"/>
</dbReference>
<comment type="similarity">
    <text evidence="3 9">Belongs to the RNase H family.</text>
</comment>
<sequence>MIRFLTGFSANILQIMPKPEQMFYAVKRGRVPGIYSSWSECEKQVKGFTNPAYKKFGSHEDALGFITQNGTSTSQSIDQQNFNHGLEMMKISPITTSCISSDSSQRITGVSSAISACCPCTLSTFNIASLSSTVENMKDSMKNIVGVVEKLSVELAEVRSSVSNLEKNLFVVPGSKRSFSTSAMHANNEDQAKRPKFDCKVDHFTGKKFDQSDGTHVYTDGGCFDNGRNGARAGIGVFWAKNDPDNVSERLSGRPTNNRAEIHAAVRAIQIAKRKGILNLILHTDSQFLINGITKWIRGWKRNQWKKATGSPVINQQDFEELDRELRGINVKWVRLVLNLA</sequence>
<dbReference type="GO" id="GO:0000287">
    <property type="term" value="F:magnesium ion binding"/>
    <property type="evidence" value="ECO:0007669"/>
    <property type="project" value="UniProtKB-UniRule"/>
</dbReference>
<dbReference type="FunFam" id="3.40.970.10:FF:000001">
    <property type="entry name" value="Ribonuclease H1"/>
    <property type="match status" value="1"/>
</dbReference>
<dbReference type="PROSITE" id="PS50879">
    <property type="entry name" value="RNASE_H_1"/>
    <property type="match status" value="1"/>
</dbReference>
<dbReference type="SUPFAM" id="SSF53098">
    <property type="entry name" value="Ribonuclease H-like"/>
    <property type="match status" value="1"/>
</dbReference>
<comment type="catalytic activity">
    <reaction evidence="1 9">
        <text>Endonucleolytic cleavage to 5'-phosphomonoester.</text>
        <dbReference type="EC" id="3.1.26.4"/>
    </reaction>
</comment>
<evidence type="ECO:0000256" key="4">
    <source>
        <dbReference type="ARBA" id="ARBA00022722"/>
    </source>
</evidence>
<dbReference type="InterPro" id="IPR037056">
    <property type="entry name" value="RNase_H1_N_sf"/>
</dbReference>
<organism evidence="11">
    <name type="scientific">Arion vulgaris</name>
    <dbReference type="NCBI Taxonomy" id="1028688"/>
    <lineage>
        <taxon>Eukaryota</taxon>
        <taxon>Metazoa</taxon>
        <taxon>Spiralia</taxon>
        <taxon>Lophotrochozoa</taxon>
        <taxon>Mollusca</taxon>
        <taxon>Gastropoda</taxon>
        <taxon>Heterobranchia</taxon>
        <taxon>Euthyneura</taxon>
        <taxon>Panpulmonata</taxon>
        <taxon>Eupulmonata</taxon>
        <taxon>Stylommatophora</taxon>
        <taxon>Helicina</taxon>
        <taxon>Arionoidea</taxon>
        <taxon>Arionidae</taxon>
        <taxon>Arion</taxon>
    </lineage>
</organism>
<dbReference type="PANTHER" id="PTHR10642">
    <property type="entry name" value="RIBONUCLEASE H1"/>
    <property type="match status" value="1"/>
</dbReference>
<dbReference type="GO" id="GO:0003676">
    <property type="term" value="F:nucleic acid binding"/>
    <property type="evidence" value="ECO:0007669"/>
    <property type="project" value="UniProtKB-UniRule"/>
</dbReference>
<evidence type="ECO:0000256" key="8">
    <source>
        <dbReference type="ARBA" id="ARBA00022842"/>
    </source>
</evidence>
<keyword evidence="7 9" id="KW-0378">Hydrolase</keyword>
<evidence type="ECO:0000256" key="9">
    <source>
        <dbReference type="PIRNR" id="PIRNR036852"/>
    </source>
</evidence>
<keyword evidence="8 9" id="KW-0460">Magnesium</keyword>
<reference evidence="11" key="1">
    <citation type="submission" date="2014-12" db="EMBL/GenBank/DDBJ databases">
        <title>Insight into the proteome of Arion vulgaris.</title>
        <authorList>
            <person name="Aradska J."/>
            <person name="Bulat T."/>
            <person name="Smidak R."/>
            <person name="Sarate P."/>
            <person name="Gangsoo J."/>
            <person name="Sialana F."/>
            <person name="Bilban M."/>
            <person name="Lubec G."/>
        </authorList>
    </citation>
    <scope>NUCLEOTIDE SEQUENCE</scope>
    <source>
        <tissue evidence="11">Skin</tissue>
    </source>
</reference>
<evidence type="ECO:0000256" key="1">
    <source>
        <dbReference type="ARBA" id="ARBA00000077"/>
    </source>
</evidence>
<evidence type="ECO:0000256" key="7">
    <source>
        <dbReference type="ARBA" id="ARBA00022801"/>
    </source>
</evidence>
<evidence type="ECO:0000256" key="3">
    <source>
        <dbReference type="ARBA" id="ARBA00005300"/>
    </source>
</evidence>
<dbReference type="Pfam" id="PF01693">
    <property type="entry name" value="Cauli_VI"/>
    <property type="match status" value="1"/>
</dbReference>
<dbReference type="SUPFAM" id="SSF55658">
    <property type="entry name" value="L9 N-domain-like"/>
    <property type="match status" value="1"/>
</dbReference>
<dbReference type="Gene3D" id="3.30.420.10">
    <property type="entry name" value="Ribonuclease H-like superfamily/Ribonuclease H"/>
    <property type="match status" value="1"/>
</dbReference>
<dbReference type="PANTHER" id="PTHR10642:SF26">
    <property type="entry name" value="RIBONUCLEASE H1"/>
    <property type="match status" value="1"/>
</dbReference>
<dbReference type="InterPro" id="IPR009027">
    <property type="entry name" value="Ribosomal_bL9/RNase_H1_N"/>
</dbReference>